<gene>
    <name evidence="1" type="ORF">ANE_LOCUS2739</name>
</gene>
<accession>A0A565ATR2</accession>
<reference evidence="1" key="1">
    <citation type="submission" date="2019-07" db="EMBL/GenBank/DDBJ databases">
        <authorList>
            <person name="Dittberner H."/>
        </authorList>
    </citation>
    <scope>NUCLEOTIDE SEQUENCE [LARGE SCALE GENOMIC DNA]</scope>
</reference>
<dbReference type="Proteomes" id="UP000489600">
    <property type="component" value="Unassembled WGS sequence"/>
</dbReference>
<organism evidence="1 2">
    <name type="scientific">Arabis nemorensis</name>
    <dbReference type="NCBI Taxonomy" id="586526"/>
    <lineage>
        <taxon>Eukaryota</taxon>
        <taxon>Viridiplantae</taxon>
        <taxon>Streptophyta</taxon>
        <taxon>Embryophyta</taxon>
        <taxon>Tracheophyta</taxon>
        <taxon>Spermatophyta</taxon>
        <taxon>Magnoliopsida</taxon>
        <taxon>eudicotyledons</taxon>
        <taxon>Gunneridae</taxon>
        <taxon>Pentapetalae</taxon>
        <taxon>rosids</taxon>
        <taxon>malvids</taxon>
        <taxon>Brassicales</taxon>
        <taxon>Brassicaceae</taxon>
        <taxon>Arabideae</taxon>
        <taxon>Arabis</taxon>
    </lineage>
</organism>
<keyword evidence="2" id="KW-1185">Reference proteome</keyword>
<proteinExistence type="predicted"/>
<evidence type="ECO:0000313" key="1">
    <source>
        <dbReference type="EMBL" id="VVA92294.1"/>
    </source>
</evidence>
<comment type="caution">
    <text evidence="1">The sequence shown here is derived from an EMBL/GenBank/DDBJ whole genome shotgun (WGS) entry which is preliminary data.</text>
</comment>
<name>A0A565ATR2_9BRAS</name>
<dbReference type="EMBL" id="CABITT030000001">
    <property type="protein sequence ID" value="VVA92294.1"/>
    <property type="molecule type" value="Genomic_DNA"/>
</dbReference>
<dbReference type="AlphaFoldDB" id="A0A565ATR2"/>
<protein>
    <submittedName>
        <fullName evidence="1">Uncharacterized protein</fullName>
    </submittedName>
</protein>
<evidence type="ECO:0000313" key="2">
    <source>
        <dbReference type="Proteomes" id="UP000489600"/>
    </source>
</evidence>
<sequence length="117" mass="13121">MDLSPSQFFDFYVTRSNSSVRGSFYLTPRERRGIFVIPSKYSHRDANWQRKFFFFRVSPETALSLDAFQGFQPDSAPISPQHPPGYRFSGGATPIGSPSLPFGSRWHIAGTPGSTLL</sequence>